<feature type="repeat" description="WD" evidence="3">
    <location>
        <begin position="10"/>
        <end position="44"/>
    </location>
</feature>
<reference evidence="4 5" key="1">
    <citation type="journal article" date="2016" name="Front. Microbiol.">
        <title>Single-Cell (Meta-)Genomics of a Dimorphic Candidatus Thiomargarita nelsonii Reveals Genomic Plasticity.</title>
        <authorList>
            <person name="Flood B.E."/>
            <person name="Fliss P."/>
            <person name="Jones D.S."/>
            <person name="Dick G.J."/>
            <person name="Jain S."/>
            <person name="Kaster A.K."/>
            <person name="Winkel M."/>
            <person name="Mussmann M."/>
            <person name="Bailey J."/>
        </authorList>
    </citation>
    <scope>NUCLEOTIDE SEQUENCE [LARGE SCALE GENOMIC DNA]</scope>
    <source>
        <strain evidence="4">Hydrate Ridge</strain>
    </source>
</reference>
<dbReference type="InterPro" id="IPR036322">
    <property type="entry name" value="WD40_repeat_dom_sf"/>
</dbReference>
<dbReference type="EMBL" id="JSZA02000011">
    <property type="protein sequence ID" value="TGO03569.1"/>
    <property type="molecule type" value="Genomic_DNA"/>
</dbReference>
<name>A0A4E0QRZ8_9GAMM</name>
<dbReference type="Gene3D" id="2.130.10.10">
    <property type="entry name" value="YVTN repeat-like/Quinoprotein amine dehydrogenase"/>
    <property type="match status" value="1"/>
</dbReference>
<keyword evidence="5" id="KW-1185">Reference proteome</keyword>
<dbReference type="PROSITE" id="PS50082">
    <property type="entry name" value="WD_REPEATS_2"/>
    <property type="match status" value="2"/>
</dbReference>
<protein>
    <submittedName>
        <fullName evidence="4">Uncharacterized protein</fullName>
    </submittedName>
</protein>
<evidence type="ECO:0000256" key="3">
    <source>
        <dbReference type="PROSITE-ProRule" id="PRU00221"/>
    </source>
</evidence>
<accession>A0A4E0QRZ8</accession>
<evidence type="ECO:0000313" key="4">
    <source>
        <dbReference type="EMBL" id="TGO03569.1"/>
    </source>
</evidence>
<organism evidence="4 5">
    <name type="scientific">Candidatus Thiomargarita nelsonii</name>
    <dbReference type="NCBI Taxonomy" id="1003181"/>
    <lineage>
        <taxon>Bacteria</taxon>
        <taxon>Pseudomonadati</taxon>
        <taxon>Pseudomonadota</taxon>
        <taxon>Gammaproteobacteria</taxon>
        <taxon>Thiotrichales</taxon>
        <taxon>Thiotrichaceae</taxon>
        <taxon>Thiomargarita</taxon>
    </lineage>
</organism>
<evidence type="ECO:0000256" key="1">
    <source>
        <dbReference type="ARBA" id="ARBA00022574"/>
    </source>
</evidence>
<dbReference type="PANTHER" id="PTHR22847">
    <property type="entry name" value="WD40 REPEAT PROTEIN"/>
    <property type="match status" value="1"/>
</dbReference>
<evidence type="ECO:0000256" key="2">
    <source>
        <dbReference type="ARBA" id="ARBA00022737"/>
    </source>
</evidence>
<evidence type="ECO:0000313" key="5">
    <source>
        <dbReference type="Proteomes" id="UP000030428"/>
    </source>
</evidence>
<keyword evidence="2" id="KW-0677">Repeat</keyword>
<feature type="repeat" description="WD" evidence="3">
    <location>
        <begin position="55"/>
        <end position="87"/>
    </location>
</feature>
<dbReference type="SMART" id="SM00320">
    <property type="entry name" value="WD40"/>
    <property type="match status" value="3"/>
</dbReference>
<dbReference type="InterPro" id="IPR015943">
    <property type="entry name" value="WD40/YVTN_repeat-like_dom_sf"/>
</dbReference>
<proteinExistence type="predicted"/>
<dbReference type="AlphaFoldDB" id="A0A4E0QRZ8"/>
<comment type="caution">
    <text evidence="4">The sequence shown here is derived from an EMBL/GenBank/DDBJ whole genome shotgun (WGS) entry which is preliminary data.</text>
</comment>
<dbReference type="PROSITE" id="PS50294">
    <property type="entry name" value="WD_REPEATS_REGION"/>
    <property type="match status" value="2"/>
</dbReference>
<dbReference type="InterPro" id="IPR019775">
    <property type="entry name" value="WD40_repeat_CS"/>
</dbReference>
<dbReference type="Pfam" id="PF00400">
    <property type="entry name" value="WD40"/>
    <property type="match status" value="3"/>
</dbReference>
<dbReference type="InterPro" id="IPR020472">
    <property type="entry name" value="WD40_PAC1"/>
</dbReference>
<sequence length="153" mass="16629">MGSAIFVDGVLDIRFSPNGSLLASVSLDETVKLWDVNTAQLLHTFSVKGHREHNSVAFSPDGTTLVSGGEGNTIKFWDVNTGQQVRTLKGKNIFAAQLAFNSDGRILASSSNQVPGNITLWDVKSGHKILTIPRKHRSVSIAFNKDGDRLQCH</sequence>
<keyword evidence="1 3" id="KW-0853">WD repeat</keyword>
<dbReference type="PANTHER" id="PTHR22847:SF637">
    <property type="entry name" value="WD REPEAT DOMAIN 5B"/>
    <property type="match status" value="1"/>
</dbReference>
<dbReference type="PRINTS" id="PR00320">
    <property type="entry name" value="GPROTEINBRPT"/>
</dbReference>
<dbReference type="Proteomes" id="UP000030428">
    <property type="component" value="Unassembled WGS sequence"/>
</dbReference>
<dbReference type="InterPro" id="IPR001680">
    <property type="entry name" value="WD40_rpt"/>
</dbReference>
<dbReference type="SUPFAM" id="SSF50978">
    <property type="entry name" value="WD40 repeat-like"/>
    <property type="match status" value="1"/>
</dbReference>
<dbReference type="PROSITE" id="PS00678">
    <property type="entry name" value="WD_REPEATS_1"/>
    <property type="match status" value="1"/>
</dbReference>
<gene>
    <name evidence="4" type="ORF">PN36_03865</name>
</gene>